<dbReference type="PANTHER" id="PTHR30290:SF9">
    <property type="entry name" value="OLIGOPEPTIDE-BINDING PROTEIN APPA"/>
    <property type="match status" value="1"/>
</dbReference>
<gene>
    <name evidence="6" type="ORF">A2531_05425</name>
</gene>
<keyword evidence="2" id="KW-0813">Transport</keyword>
<feature type="signal peptide" evidence="4">
    <location>
        <begin position="1"/>
        <end position="21"/>
    </location>
</feature>
<dbReference type="AlphaFoldDB" id="A0A1F5TSL8"/>
<sequence>MKRFFVCLSIFLFVFSGIAIAEEKAKVPNLKIPSAEVLKSVNQELVTATVGDPKTFNPITSSETSSSAIYGYVFEGLIEQDPITLEFEPNLAKRWEVDKSGLIWTFYLRDDVKWNDGQHKFTAKDVLFTLNAIYGVPNGMQDILTIDGKKIEAKIINDFTIQFILPVRFAPFLSVMQWPILPEFVLGESLKNGTFESQWNISTNPKKLIGTGPYKLVEYESTQHAKYERNPHYWKKDEKGNKLPYIEKRTILIVQDANTAFLKFKKGETHFYSPSPEYVAELEDNQDKLKIVVKEIGIGLGVEFLVFNRNPKYYKKEDKKTNPKLLWFEDLNFLKAVNHAIDKESIIVSVLYGMGKIAPAIIAPSNHIFTNKDLKDYKYDPDLAEEILEKAGYIDRDNDGIREDENGSKLEFDLSTNAGNNTREKLCSIIKQDLEDIGIKVNFRPLEFNTLVQKLMDNYEWDAIVIGLTGGSEPHNGANVYKSSGKLHVWNPAQEKPATKWEEELDRLVSQGAQELDLEKRIKIYHHLQEILHENLPFIVLPRSISYTAYNKNIENYFSTVFGTYKLERIFLNK</sequence>
<evidence type="ECO:0000313" key="6">
    <source>
        <dbReference type="EMBL" id="OGF41839.1"/>
    </source>
</evidence>
<comment type="caution">
    <text evidence="6">The sequence shown here is derived from an EMBL/GenBank/DDBJ whole genome shotgun (WGS) entry which is preliminary data.</text>
</comment>
<feature type="domain" description="Solute-binding protein family 5" evidence="5">
    <location>
        <begin position="86"/>
        <end position="481"/>
    </location>
</feature>
<dbReference type="GO" id="GO:0042597">
    <property type="term" value="C:periplasmic space"/>
    <property type="evidence" value="ECO:0007669"/>
    <property type="project" value="UniProtKB-ARBA"/>
</dbReference>
<dbReference type="PANTHER" id="PTHR30290">
    <property type="entry name" value="PERIPLASMIC BINDING COMPONENT OF ABC TRANSPORTER"/>
    <property type="match status" value="1"/>
</dbReference>
<dbReference type="InterPro" id="IPR030678">
    <property type="entry name" value="Peptide/Ni-bd"/>
</dbReference>
<dbReference type="InterPro" id="IPR039424">
    <property type="entry name" value="SBP_5"/>
</dbReference>
<dbReference type="EMBL" id="MFGO01000004">
    <property type="protein sequence ID" value="OGF41839.1"/>
    <property type="molecule type" value="Genomic_DNA"/>
</dbReference>
<organism evidence="6 7">
    <name type="scientific">Candidatus Falkowbacteria bacterium RIFOXYD2_FULL_34_120</name>
    <dbReference type="NCBI Taxonomy" id="1798007"/>
    <lineage>
        <taxon>Bacteria</taxon>
        <taxon>Candidatus Falkowiibacteriota</taxon>
    </lineage>
</organism>
<dbReference type="InterPro" id="IPR000914">
    <property type="entry name" value="SBP_5_dom"/>
</dbReference>
<dbReference type="Gene3D" id="3.40.190.10">
    <property type="entry name" value="Periplasmic binding protein-like II"/>
    <property type="match status" value="1"/>
</dbReference>
<evidence type="ECO:0000313" key="7">
    <source>
        <dbReference type="Proteomes" id="UP000177579"/>
    </source>
</evidence>
<name>A0A1F5TSL8_9BACT</name>
<comment type="similarity">
    <text evidence="1">Belongs to the bacterial solute-binding protein 5 family.</text>
</comment>
<protein>
    <recommendedName>
        <fullName evidence="5">Solute-binding protein family 5 domain-containing protein</fullName>
    </recommendedName>
</protein>
<evidence type="ECO:0000256" key="2">
    <source>
        <dbReference type="ARBA" id="ARBA00022448"/>
    </source>
</evidence>
<dbReference type="Gene3D" id="3.10.105.10">
    <property type="entry name" value="Dipeptide-binding Protein, Domain 3"/>
    <property type="match status" value="1"/>
</dbReference>
<reference evidence="6 7" key="1">
    <citation type="journal article" date="2016" name="Nat. Commun.">
        <title>Thousands of microbial genomes shed light on interconnected biogeochemical processes in an aquifer system.</title>
        <authorList>
            <person name="Anantharaman K."/>
            <person name="Brown C.T."/>
            <person name="Hug L.A."/>
            <person name="Sharon I."/>
            <person name="Castelle C.J."/>
            <person name="Probst A.J."/>
            <person name="Thomas B.C."/>
            <person name="Singh A."/>
            <person name="Wilkins M.J."/>
            <person name="Karaoz U."/>
            <person name="Brodie E.L."/>
            <person name="Williams K.H."/>
            <person name="Hubbard S.S."/>
            <person name="Banfield J.F."/>
        </authorList>
    </citation>
    <scope>NUCLEOTIDE SEQUENCE [LARGE SCALE GENOMIC DNA]</scope>
</reference>
<evidence type="ECO:0000259" key="5">
    <source>
        <dbReference type="Pfam" id="PF00496"/>
    </source>
</evidence>
<dbReference type="PIRSF" id="PIRSF002741">
    <property type="entry name" value="MppA"/>
    <property type="match status" value="1"/>
</dbReference>
<dbReference type="GO" id="GO:0043190">
    <property type="term" value="C:ATP-binding cassette (ABC) transporter complex"/>
    <property type="evidence" value="ECO:0007669"/>
    <property type="project" value="InterPro"/>
</dbReference>
<evidence type="ECO:0000256" key="3">
    <source>
        <dbReference type="ARBA" id="ARBA00022729"/>
    </source>
</evidence>
<dbReference type="GO" id="GO:1904680">
    <property type="term" value="F:peptide transmembrane transporter activity"/>
    <property type="evidence" value="ECO:0007669"/>
    <property type="project" value="TreeGrafter"/>
</dbReference>
<feature type="chain" id="PRO_5009521420" description="Solute-binding protein family 5 domain-containing protein" evidence="4">
    <location>
        <begin position="22"/>
        <end position="574"/>
    </location>
</feature>
<dbReference type="Pfam" id="PF00496">
    <property type="entry name" value="SBP_bac_5"/>
    <property type="match status" value="1"/>
</dbReference>
<dbReference type="GO" id="GO:0015833">
    <property type="term" value="P:peptide transport"/>
    <property type="evidence" value="ECO:0007669"/>
    <property type="project" value="TreeGrafter"/>
</dbReference>
<dbReference type="SUPFAM" id="SSF53850">
    <property type="entry name" value="Periplasmic binding protein-like II"/>
    <property type="match status" value="1"/>
</dbReference>
<dbReference type="CDD" id="cd08500">
    <property type="entry name" value="PBP2_NikA_DppA_OppA_like_4"/>
    <property type="match status" value="1"/>
</dbReference>
<dbReference type="Proteomes" id="UP000177579">
    <property type="component" value="Unassembled WGS sequence"/>
</dbReference>
<dbReference type="FunFam" id="3.10.105.10:FF:000006">
    <property type="entry name" value="Peptide ABC transporter substrate-binding protein"/>
    <property type="match status" value="1"/>
</dbReference>
<accession>A0A1F5TSL8</accession>
<evidence type="ECO:0000256" key="4">
    <source>
        <dbReference type="SAM" id="SignalP"/>
    </source>
</evidence>
<proteinExistence type="inferred from homology"/>
<evidence type="ECO:0000256" key="1">
    <source>
        <dbReference type="ARBA" id="ARBA00005695"/>
    </source>
</evidence>
<dbReference type="Gene3D" id="3.90.76.10">
    <property type="entry name" value="Dipeptide-binding Protein, Domain 1"/>
    <property type="match status" value="1"/>
</dbReference>
<keyword evidence="3 4" id="KW-0732">Signal</keyword>